<organism evidence="3 4">
    <name type="scientific">Bifiguratus adelaidae</name>
    <dbReference type="NCBI Taxonomy" id="1938954"/>
    <lineage>
        <taxon>Eukaryota</taxon>
        <taxon>Fungi</taxon>
        <taxon>Fungi incertae sedis</taxon>
        <taxon>Mucoromycota</taxon>
        <taxon>Mucoromycotina</taxon>
        <taxon>Endogonomycetes</taxon>
        <taxon>Endogonales</taxon>
        <taxon>Endogonales incertae sedis</taxon>
        <taxon>Bifiguratus</taxon>
    </lineage>
</organism>
<sequence>MDFGAKPRSLPETRQIYPPTTEAQAYVESLLASKTAHKRLLKYDFLSKVYKVVLDNGDRITVKKVKPFNPLLRVLTAWAKNLFWKFVKQNTQKQQVMESVDALIRESEVYFQVCHHRTRCLGLHALVSQSFAAFINSQKSSMFAKEQLAAALYFARAVAYFHSRKIPLMDLDWKDFTFVKNLCEIGEILPFQLFYVTIVLRSDGAFKSAPHHAKYHITNAKVKAMTRIKSAKEQVTDKYRYLLLDQDLDADSGSQTPSLEGQQLGNSSTAVDDEKARVKLEELMEYKARVLEVKRNVVRKFTEQVAQLSPLDVQRALDNSTINLAKAFYRRIDSKAIKEEYDDLVTQVVAARNGLTVDVFAANPSLEEFSAKNSLHRYLMRYKHSLQVDPSTLDCKIMFEGEYRRWLDILPQINFMPNSMVMTGQYSRRGVTNKGFYDWTRLEPFINVEPTWGNRYLLEVCSWIVDEPRMGGDHTWIRLKTPTGDIYAMGFHEQFIFPMKIKPSKFMSPDICEFWRGPHTVCAFEITEKQFKRMRKQIEHDQKNREYTYQLFHGNCTRYAKSIAQIAGIDLPASVPLIKLFIPSPRVHKLARKVLNAKYTPPWVRPLLLKIWAVNINIFGLFWGSGLVDKEVKGDPVYRHVQPYIKDIYDLADTDKVITHHPFIVGHFVRLEIEAWREEQIRPLQNNVNQLRSRQSSLEAQLMRAEDSKNDRIADELRNEIAGLQSKVAELEKEIDHLKYVCPPKFLKPPAKVGLMKDNPWVGKTLVTEEEEEESSQIVATEQAAASAASSDQDIPAEAPVPRKRSIKPSDILLTQSDDGQINYQEVEPVSTPAATPSTPVLAPTPSIESPGSPYPLERNIFEQNFKNHDLFSRTVKGVYIGDGVSTDMVITPNDVEAIQG</sequence>
<keyword evidence="1" id="KW-0175">Coiled coil</keyword>
<reference evidence="3 4" key="1">
    <citation type="journal article" date="2017" name="Mycologia">
        <title>Bifiguratus adelaidae, gen. et sp. nov., a new member of Mucoromycotina in endophytic and soil-dwelling habitats.</title>
        <authorList>
            <person name="Torres-Cruz T.J."/>
            <person name="Billingsley Tobias T.L."/>
            <person name="Almatruk M."/>
            <person name="Hesse C."/>
            <person name="Kuske C.R."/>
            <person name="Desiro A."/>
            <person name="Benucci G.M."/>
            <person name="Bonito G."/>
            <person name="Stajich J.E."/>
            <person name="Dunlap C."/>
            <person name="Arnold A.E."/>
            <person name="Porras-Alfaro A."/>
        </authorList>
    </citation>
    <scope>NUCLEOTIDE SEQUENCE [LARGE SCALE GENOMIC DNA]</scope>
    <source>
        <strain evidence="3 4">AZ0501</strain>
    </source>
</reference>
<keyword evidence="4" id="KW-1185">Reference proteome</keyword>
<accession>A0A261Y7F4</accession>
<evidence type="ECO:0000256" key="2">
    <source>
        <dbReference type="SAM" id="MobiDB-lite"/>
    </source>
</evidence>
<evidence type="ECO:0000256" key="1">
    <source>
        <dbReference type="SAM" id="Coils"/>
    </source>
</evidence>
<evidence type="ECO:0000313" key="3">
    <source>
        <dbReference type="EMBL" id="OZJ06545.1"/>
    </source>
</evidence>
<feature type="coiled-coil region" evidence="1">
    <location>
        <begin position="688"/>
        <end position="741"/>
    </location>
</feature>
<dbReference type="EMBL" id="MVBO01000003">
    <property type="protein sequence ID" value="OZJ06545.1"/>
    <property type="molecule type" value="Genomic_DNA"/>
</dbReference>
<gene>
    <name evidence="3" type="ORF">BZG36_00504</name>
</gene>
<feature type="region of interest" description="Disordered" evidence="2">
    <location>
        <begin position="783"/>
        <end position="821"/>
    </location>
</feature>
<evidence type="ECO:0000313" key="4">
    <source>
        <dbReference type="Proteomes" id="UP000242875"/>
    </source>
</evidence>
<dbReference type="Proteomes" id="UP000242875">
    <property type="component" value="Unassembled WGS sequence"/>
</dbReference>
<comment type="caution">
    <text evidence="3">The sequence shown here is derived from an EMBL/GenBank/DDBJ whole genome shotgun (WGS) entry which is preliminary data.</text>
</comment>
<dbReference type="OrthoDB" id="2412784at2759"/>
<name>A0A261Y7F4_9FUNG</name>
<proteinExistence type="predicted"/>
<dbReference type="AlphaFoldDB" id="A0A261Y7F4"/>
<protein>
    <recommendedName>
        <fullName evidence="5">PPPDE domain-containing protein</fullName>
    </recommendedName>
</protein>
<evidence type="ECO:0008006" key="5">
    <source>
        <dbReference type="Google" id="ProtNLM"/>
    </source>
</evidence>